<name>A0A518HT85_9BACT</name>
<evidence type="ECO:0000256" key="7">
    <source>
        <dbReference type="PROSITE-ProRule" id="PRU00221"/>
    </source>
</evidence>
<dbReference type="OrthoDB" id="251414at2"/>
<sequence length="1166" mass="128841">MSHATHQLAATSLRVPVVAGPFRLSNSFEDSSTRSFRDDEFIISDELQALLDRWEAMVAEGSNVTIEQLCDGDLKLAEQLRDYVAWLEMFSRFESPTAATIPETIGRYKILAEISRGVYSVVYLAEQQFPARKVALKLLHDITARPRIKSRFQLEVEMLGTLRHPNIAQIFDAGVAEVFGAPRLYFTMEWVEGTDVLRFVQSKQMTSDWSPHDTLTLCLKYCDALSEAHAEGIVHRDLKPANLLVTHDGVPKLIDFGLARLRRNSADERGQESTTEAWIGTRSYMSPEQFNAQPSQIDARTDVYGFAVVLYQLLSGQLPYQIAKKSMWETAEVVKSEAPVPIGRLDRRFRGDLELILETALAKEPAERYASIDAFAADLRNYLQGKPILARRQGAGDALWKWCLRHRRAASLSLIALALLTTLAVTAGIAAKVANQRALDLRRANQILEANQAALERANRRYSDSVRQLRRTASNQTLLRLGAMVHREPDHVAEQLADETICPEDLRGFVWRLLDASTTDTISGWNADDRGLLDVAISDDATWLVTSGPSGVRAWETSTGKRIAAISGQIDSPAVRLALDRDSRRVLFARRDGKAAVLDVDSDQAQVLEPAPGARVTALATVPGSDAYLVADQTGGLAHYSRPGGEQIWERRLDESAIIGLTVAADGDRVGAVSQSGVLTVCDLHSGEPIERRQATFFANQTDPYVRGRYSPDLRLASLSRRLDSVGIWDLASDQPYQTWSDQIFLPDLDFVGNGSGARPHRFLQVGRGRVDLWGSDGKLATLYRSDRAKRVGKRLAASSPQQLVDLDPFSLDASLDGDKVAIGLRGGRVLVASVTPPKLYRIWPSLGNVVRRLAFSPDGMLLATYSPNGKIGIYETDSGTLQRQWDTDTKGTCQLMFAGSGRCLITRQRGRDLRVWNVGTGRQIDSPNIPGGAREIMLDGDRLLLGFSECNPLWQPLVRTDEGIRLGHSDVHVESKLSRSVKDRSSGLIATADENQVVTLWRESESGQCEQLARRQLADLKTMKFLPGGKALVTGTLAGVISVWSMPEFEEVARRQPNPSQLGEIDFASDGNVMASGHFDGEVLFWDTETWETQLVVQTDVAPIRDLQFSPTADRLAVGGKAGHLAVFDAGSLAAKELLFRRQGDEDPTGRKKTDDFTRTITFQK</sequence>
<keyword evidence="4" id="KW-0547">Nucleotide-binding</keyword>
<reference evidence="11 12" key="1">
    <citation type="submission" date="2019-03" db="EMBL/GenBank/DDBJ databases">
        <title>Deep-cultivation of Planctomycetes and their phenomic and genomic characterization uncovers novel biology.</title>
        <authorList>
            <person name="Wiegand S."/>
            <person name="Jogler M."/>
            <person name="Boedeker C."/>
            <person name="Pinto D."/>
            <person name="Vollmers J."/>
            <person name="Rivas-Marin E."/>
            <person name="Kohn T."/>
            <person name="Peeters S.H."/>
            <person name="Heuer A."/>
            <person name="Rast P."/>
            <person name="Oberbeckmann S."/>
            <person name="Bunk B."/>
            <person name="Jeske O."/>
            <person name="Meyerdierks A."/>
            <person name="Storesund J.E."/>
            <person name="Kallscheuer N."/>
            <person name="Luecker S."/>
            <person name="Lage O.M."/>
            <person name="Pohl T."/>
            <person name="Merkel B.J."/>
            <person name="Hornburger P."/>
            <person name="Mueller R.-W."/>
            <person name="Bruemmer F."/>
            <person name="Labrenz M."/>
            <person name="Spormann A.M."/>
            <person name="Op den Camp H."/>
            <person name="Overmann J."/>
            <person name="Amann R."/>
            <person name="Jetten M.S.M."/>
            <person name="Mascher T."/>
            <person name="Medema M.H."/>
            <person name="Devos D.P."/>
            <person name="Kaster A.-K."/>
            <person name="Ovreas L."/>
            <person name="Rohde M."/>
            <person name="Galperin M.Y."/>
            <person name="Jogler C."/>
        </authorList>
    </citation>
    <scope>NUCLEOTIDE SEQUENCE [LARGE SCALE GENOMIC DNA]</scope>
    <source>
        <strain evidence="11 12">Enr13</strain>
    </source>
</reference>
<evidence type="ECO:0000256" key="3">
    <source>
        <dbReference type="ARBA" id="ARBA00022737"/>
    </source>
</evidence>
<evidence type="ECO:0000256" key="6">
    <source>
        <dbReference type="ARBA" id="ARBA00022840"/>
    </source>
</evidence>
<accession>A0A518HT85</accession>
<keyword evidence="2 11" id="KW-0808">Transferase</keyword>
<dbReference type="SMART" id="SM00220">
    <property type="entry name" value="S_TKc"/>
    <property type="match status" value="1"/>
</dbReference>
<dbReference type="RefSeq" id="WP_145388473.1">
    <property type="nucleotide sequence ID" value="NZ_CP037423.1"/>
</dbReference>
<dbReference type="GO" id="GO:0004674">
    <property type="term" value="F:protein serine/threonine kinase activity"/>
    <property type="evidence" value="ECO:0007669"/>
    <property type="project" value="UniProtKB-EC"/>
</dbReference>
<evidence type="ECO:0000256" key="4">
    <source>
        <dbReference type="ARBA" id="ARBA00022741"/>
    </source>
</evidence>
<keyword evidence="5 11" id="KW-0418">Kinase</keyword>
<evidence type="ECO:0000256" key="9">
    <source>
        <dbReference type="SAM" id="Phobius"/>
    </source>
</evidence>
<dbReference type="Gene3D" id="1.10.510.10">
    <property type="entry name" value="Transferase(Phosphotransferase) domain 1"/>
    <property type="match status" value="1"/>
</dbReference>
<dbReference type="PANTHER" id="PTHR43289">
    <property type="entry name" value="MITOGEN-ACTIVATED PROTEIN KINASE KINASE KINASE 20-RELATED"/>
    <property type="match status" value="1"/>
</dbReference>
<dbReference type="InterPro" id="IPR011047">
    <property type="entry name" value="Quinoprotein_ADH-like_sf"/>
</dbReference>
<evidence type="ECO:0000259" key="10">
    <source>
        <dbReference type="PROSITE" id="PS50011"/>
    </source>
</evidence>
<dbReference type="Gene3D" id="3.30.200.20">
    <property type="entry name" value="Phosphorylase Kinase, domain 1"/>
    <property type="match status" value="1"/>
</dbReference>
<dbReference type="Pfam" id="PF00069">
    <property type="entry name" value="Pkinase"/>
    <property type="match status" value="1"/>
</dbReference>
<dbReference type="SUPFAM" id="SSF50998">
    <property type="entry name" value="Quinoprotein alcohol dehydrogenase-like"/>
    <property type="match status" value="1"/>
</dbReference>
<keyword evidence="9" id="KW-1133">Transmembrane helix</keyword>
<evidence type="ECO:0000256" key="2">
    <source>
        <dbReference type="ARBA" id="ARBA00022679"/>
    </source>
</evidence>
<dbReference type="EC" id="2.7.11.1" evidence="11"/>
<protein>
    <submittedName>
        <fullName evidence="11">Serine/threonine-protein kinase PknB</fullName>
        <ecNumber evidence="11">2.7.11.1</ecNumber>
    </submittedName>
</protein>
<feature type="repeat" description="WD" evidence="7">
    <location>
        <begin position="1056"/>
        <end position="1097"/>
    </location>
</feature>
<dbReference type="EMBL" id="CP037423">
    <property type="protein sequence ID" value="QDV44079.1"/>
    <property type="molecule type" value="Genomic_DNA"/>
</dbReference>
<keyword evidence="9" id="KW-0812">Transmembrane</keyword>
<dbReference type="InterPro" id="IPR008271">
    <property type="entry name" value="Ser/Thr_kinase_AS"/>
</dbReference>
<dbReference type="InterPro" id="IPR015943">
    <property type="entry name" value="WD40/YVTN_repeat-like_dom_sf"/>
</dbReference>
<dbReference type="Gene3D" id="2.130.10.10">
    <property type="entry name" value="YVTN repeat-like/Quinoprotein amine dehydrogenase"/>
    <property type="match status" value="3"/>
</dbReference>
<dbReference type="InterPro" id="IPR019775">
    <property type="entry name" value="WD40_repeat_CS"/>
</dbReference>
<organism evidence="11 12">
    <name type="scientific">Stieleria neptunia</name>
    <dbReference type="NCBI Taxonomy" id="2527979"/>
    <lineage>
        <taxon>Bacteria</taxon>
        <taxon>Pseudomonadati</taxon>
        <taxon>Planctomycetota</taxon>
        <taxon>Planctomycetia</taxon>
        <taxon>Pirellulales</taxon>
        <taxon>Pirellulaceae</taxon>
        <taxon>Stieleria</taxon>
    </lineage>
</organism>
<dbReference type="SUPFAM" id="SSF56112">
    <property type="entry name" value="Protein kinase-like (PK-like)"/>
    <property type="match status" value="1"/>
</dbReference>
<keyword evidence="8" id="KW-0175">Coiled coil</keyword>
<dbReference type="CDD" id="cd14014">
    <property type="entry name" value="STKc_PknB_like"/>
    <property type="match status" value="1"/>
</dbReference>
<dbReference type="AlphaFoldDB" id="A0A518HT85"/>
<evidence type="ECO:0000256" key="1">
    <source>
        <dbReference type="ARBA" id="ARBA00022574"/>
    </source>
</evidence>
<dbReference type="InterPro" id="IPR011009">
    <property type="entry name" value="Kinase-like_dom_sf"/>
</dbReference>
<feature type="domain" description="Protein kinase" evidence="10">
    <location>
        <begin position="108"/>
        <end position="383"/>
    </location>
</feature>
<dbReference type="InterPro" id="IPR036322">
    <property type="entry name" value="WD40_repeat_dom_sf"/>
</dbReference>
<keyword evidence="1 7" id="KW-0853">WD repeat</keyword>
<proteinExistence type="predicted"/>
<dbReference type="InterPro" id="IPR001680">
    <property type="entry name" value="WD40_rpt"/>
</dbReference>
<dbReference type="PANTHER" id="PTHR43289:SF6">
    <property type="entry name" value="SERINE_THREONINE-PROTEIN KINASE NEKL-3"/>
    <property type="match status" value="1"/>
</dbReference>
<feature type="coiled-coil region" evidence="8">
    <location>
        <begin position="431"/>
        <end position="461"/>
    </location>
</feature>
<dbReference type="PROSITE" id="PS00678">
    <property type="entry name" value="WD_REPEATS_1"/>
    <property type="match status" value="1"/>
</dbReference>
<evidence type="ECO:0000256" key="8">
    <source>
        <dbReference type="SAM" id="Coils"/>
    </source>
</evidence>
<dbReference type="PROSITE" id="PS50082">
    <property type="entry name" value="WD_REPEATS_2"/>
    <property type="match status" value="1"/>
</dbReference>
<evidence type="ECO:0000313" key="11">
    <source>
        <dbReference type="EMBL" id="QDV44079.1"/>
    </source>
</evidence>
<dbReference type="SMART" id="SM00320">
    <property type="entry name" value="WD40"/>
    <property type="match status" value="8"/>
</dbReference>
<keyword evidence="12" id="KW-1185">Reference proteome</keyword>
<evidence type="ECO:0000256" key="5">
    <source>
        <dbReference type="ARBA" id="ARBA00022777"/>
    </source>
</evidence>
<evidence type="ECO:0000313" key="12">
    <source>
        <dbReference type="Proteomes" id="UP000319004"/>
    </source>
</evidence>
<dbReference type="KEGG" id="snep:Enr13x_39400"/>
<dbReference type="GO" id="GO:0005524">
    <property type="term" value="F:ATP binding"/>
    <property type="evidence" value="ECO:0007669"/>
    <property type="project" value="UniProtKB-KW"/>
</dbReference>
<keyword evidence="9" id="KW-0472">Membrane</keyword>
<dbReference type="SUPFAM" id="SSF50978">
    <property type="entry name" value="WD40 repeat-like"/>
    <property type="match status" value="1"/>
</dbReference>
<feature type="transmembrane region" description="Helical" evidence="9">
    <location>
        <begin position="409"/>
        <end position="431"/>
    </location>
</feature>
<dbReference type="Proteomes" id="UP000319004">
    <property type="component" value="Chromosome"/>
</dbReference>
<dbReference type="PROSITE" id="PS00108">
    <property type="entry name" value="PROTEIN_KINASE_ST"/>
    <property type="match status" value="1"/>
</dbReference>
<dbReference type="PROSITE" id="PS50011">
    <property type="entry name" value="PROTEIN_KINASE_DOM"/>
    <property type="match status" value="1"/>
</dbReference>
<dbReference type="InterPro" id="IPR000719">
    <property type="entry name" value="Prot_kinase_dom"/>
</dbReference>
<keyword evidence="6" id="KW-0067">ATP-binding</keyword>
<gene>
    <name evidence="11" type="primary">pknB_17</name>
    <name evidence="11" type="ORF">Enr13x_39400</name>
</gene>
<keyword evidence="3" id="KW-0677">Repeat</keyword>